<dbReference type="InterPro" id="IPR025562">
    <property type="entry name" value="Tae4"/>
</dbReference>
<keyword evidence="2" id="KW-1185">Reference proteome</keyword>
<gene>
    <name evidence="1" type="ORF">FAZ19_00120</name>
</gene>
<dbReference type="OrthoDB" id="8480759at2"/>
<dbReference type="Proteomes" id="UP000309872">
    <property type="component" value="Unassembled WGS sequence"/>
</dbReference>
<accession>A0A4U0H7A2</accession>
<evidence type="ECO:0000313" key="1">
    <source>
        <dbReference type="EMBL" id="TJY67707.1"/>
    </source>
</evidence>
<dbReference type="Pfam" id="PF14113">
    <property type="entry name" value="Tae4"/>
    <property type="match status" value="1"/>
</dbReference>
<reference evidence="1 2" key="1">
    <citation type="submission" date="2019-04" db="EMBL/GenBank/DDBJ databases">
        <title>Sphingobacterium olei sp. nov., isolated from oil-contaminated soil.</title>
        <authorList>
            <person name="Liu B."/>
        </authorList>
    </citation>
    <scope>NUCLEOTIDE SEQUENCE [LARGE SCALE GENOMIC DNA]</scope>
    <source>
        <strain evidence="1 2">Y3L14</strain>
    </source>
</reference>
<dbReference type="EMBL" id="SUKA01000001">
    <property type="protein sequence ID" value="TJY67707.1"/>
    <property type="molecule type" value="Genomic_DNA"/>
</dbReference>
<proteinExistence type="predicted"/>
<sequence length="304" mass="33712">MRNKVKLAFDELEKELTIITQAELAQLMGGNGSSYSSGLTAQSSVEDVVNYFSAMGFTFTQDSSGNYFLGGAIKIEEVTVVGYSTGYNMDDNGGSGFEFGSTGFNGYEQAYLDLFQSQGYFIPGQENTSGYQQNTSVNDVIHYFQGIISAKTNANANNVSSGELIANWIGGNFLSNYNSQPNNWRETCASSLSLALNMMGPEYAIPYRSGETVSGDQNNDGQNEWYFYRAAEMKDYVSNRYGSMTQISDPGAIPEGAKGFLYYEDFQGIDRRYDHIDFWDGTKVMGGTDYSDRQDVKVYFVRTN</sequence>
<name>A0A4U0H7A2_9SPHI</name>
<dbReference type="AlphaFoldDB" id="A0A4U0H7A2"/>
<dbReference type="Gene3D" id="3.90.1720.70">
    <property type="match status" value="1"/>
</dbReference>
<comment type="caution">
    <text evidence="1">The sequence shown here is derived from an EMBL/GenBank/DDBJ whole genome shotgun (WGS) entry which is preliminary data.</text>
</comment>
<evidence type="ECO:0000313" key="2">
    <source>
        <dbReference type="Proteomes" id="UP000309872"/>
    </source>
</evidence>
<organism evidence="1 2">
    <name type="scientific">Sphingobacterium alkalisoli</name>
    <dbReference type="NCBI Taxonomy" id="1874115"/>
    <lineage>
        <taxon>Bacteria</taxon>
        <taxon>Pseudomonadati</taxon>
        <taxon>Bacteroidota</taxon>
        <taxon>Sphingobacteriia</taxon>
        <taxon>Sphingobacteriales</taxon>
        <taxon>Sphingobacteriaceae</taxon>
        <taxon>Sphingobacterium</taxon>
    </lineage>
</organism>
<dbReference type="RefSeq" id="WP_136818574.1">
    <property type="nucleotide sequence ID" value="NZ_BMJX01000001.1"/>
</dbReference>
<protein>
    <submittedName>
        <fullName evidence="1">Uncharacterized protein</fullName>
    </submittedName>
</protein>